<dbReference type="InterPro" id="IPR029058">
    <property type="entry name" value="AB_hydrolase_fold"/>
</dbReference>
<proteinExistence type="predicted"/>
<dbReference type="AlphaFoldDB" id="A0AAW0KJ28"/>
<dbReference type="Proteomes" id="UP000237347">
    <property type="component" value="Unassembled WGS sequence"/>
</dbReference>
<dbReference type="Pfam" id="PF01764">
    <property type="entry name" value="Lipase_3"/>
    <property type="match status" value="1"/>
</dbReference>
<dbReference type="SUPFAM" id="SSF53474">
    <property type="entry name" value="alpha/beta-Hydrolases"/>
    <property type="match status" value="1"/>
</dbReference>
<sequence length="385" mass="43596">MPDVRASHLAHNSDHIHEKQNNATSESRASHETARVSANPGQQRVLPTWCRHARPGQPIDTTVVEHYSGKKRIAATIEIHSDLPSKLYTLSTDPHGSQVAPVDNFELIDKLRDEKDSSIYGALYKYNGQSLLNIPQFVIAFRGTKLRRNTWVEDIKLDAKCMANRPQNSSRFKHAMEYVRNMVTSSRSASVWLAGHSLGAAIALLAGKQMFKEGHFLITYLFNPPFCSDFIARWLKNDTLGFCVRLAKSAVKAGLSHFGEDRAAEAHKAFEALSNWVPYLFVNRDDPVSSEYIYYFENRQTMLELGFGKFAIKASSRTMRMTLGIDSSSEAIHFIPSAILTIYGVESHRDTRCFFKEKISAHNLQQWLSPDSPCQTRDYRYSTTN</sequence>
<dbReference type="EMBL" id="PKMF04000291">
    <property type="protein sequence ID" value="KAK7839089.1"/>
    <property type="molecule type" value="Genomic_DNA"/>
</dbReference>
<organism evidence="4 5">
    <name type="scientific">Quercus suber</name>
    <name type="common">Cork oak</name>
    <dbReference type="NCBI Taxonomy" id="58331"/>
    <lineage>
        <taxon>Eukaryota</taxon>
        <taxon>Viridiplantae</taxon>
        <taxon>Streptophyta</taxon>
        <taxon>Embryophyta</taxon>
        <taxon>Tracheophyta</taxon>
        <taxon>Spermatophyta</taxon>
        <taxon>Magnoliopsida</taxon>
        <taxon>eudicotyledons</taxon>
        <taxon>Gunneridae</taxon>
        <taxon>Pentapetalae</taxon>
        <taxon>rosids</taxon>
        <taxon>fabids</taxon>
        <taxon>Fagales</taxon>
        <taxon>Fagaceae</taxon>
        <taxon>Quercus</taxon>
    </lineage>
</organism>
<gene>
    <name evidence="4" type="ORF">CFP56_018794</name>
</gene>
<feature type="domain" description="Fungal lipase-type" evidence="3">
    <location>
        <begin position="139"/>
        <end position="215"/>
    </location>
</feature>
<dbReference type="PANTHER" id="PTHR31479:SF2">
    <property type="entry name" value="ALPHA_BETA-HYDROLASES SUPERFAMILY PROTEIN"/>
    <property type="match status" value="1"/>
</dbReference>
<comment type="caution">
    <text evidence="4">The sequence shown here is derived from an EMBL/GenBank/DDBJ whole genome shotgun (WGS) entry which is preliminary data.</text>
</comment>
<evidence type="ECO:0000259" key="3">
    <source>
        <dbReference type="Pfam" id="PF01764"/>
    </source>
</evidence>
<protein>
    <submittedName>
        <fullName evidence="4">Gdsl esterase/lipase</fullName>
    </submittedName>
</protein>
<dbReference type="GO" id="GO:0016787">
    <property type="term" value="F:hydrolase activity"/>
    <property type="evidence" value="ECO:0007669"/>
    <property type="project" value="UniProtKB-KW"/>
</dbReference>
<feature type="region of interest" description="Disordered" evidence="2">
    <location>
        <begin position="1"/>
        <end position="44"/>
    </location>
</feature>
<evidence type="ECO:0000256" key="2">
    <source>
        <dbReference type="SAM" id="MobiDB-lite"/>
    </source>
</evidence>
<keyword evidence="1" id="KW-0378">Hydrolase</keyword>
<evidence type="ECO:0000313" key="5">
    <source>
        <dbReference type="Proteomes" id="UP000237347"/>
    </source>
</evidence>
<dbReference type="InterPro" id="IPR002921">
    <property type="entry name" value="Fungal_lipase-type"/>
</dbReference>
<evidence type="ECO:0000256" key="1">
    <source>
        <dbReference type="ARBA" id="ARBA00022801"/>
    </source>
</evidence>
<feature type="compositionally biased region" description="Basic and acidic residues" evidence="2">
    <location>
        <begin position="11"/>
        <end position="20"/>
    </location>
</feature>
<accession>A0AAW0KJ28</accession>
<dbReference type="GO" id="GO:0006629">
    <property type="term" value="P:lipid metabolic process"/>
    <property type="evidence" value="ECO:0007669"/>
    <property type="project" value="InterPro"/>
</dbReference>
<reference evidence="4 5" key="1">
    <citation type="journal article" date="2018" name="Sci. Data">
        <title>The draft genome sequence of cork oak.</title>
        <authorList>
            <person name="Ramos A.M."/>
            <person name="Usie A."/>
            <person name="Barbosa P."/>
            <person name="Barros P.M."/>
            <person name="Capote T."/>
            <person name="Chaves I."/>
            <person name="Simoes F."/>
            <person name="Abreu I."/>
            <person name="Carrasquinho I."/>
            <person name="Faro C."/>
            <person name="Guimaraes J.B."/>
            <person name="Mendonca D."/>
            <person name="Nobrega F."/>
            <person name="Rodrigues L."/>
            <person name="Saibo N.J.M."/>
            <person name="Varela M.C."/>
            <person name="Egas C."/>
            <person name="Matos J."/>
            <person name="Miguel C.M."/>
            <person name="Oliveira M.M."/>
            <person name="Ricardo C.P."/>
            <person name="Goncalves S."/>
        </authorList>
    </citation>
    <scope>NUCLEOTIDE SEQUENCE [LARGE SCALE GENOMIC DNA]</scope>
    <source>
        <strain evidence="5">cv. HL8</strain>
    </source>
</reference>
<dbReference type="Gene3D" id="3.40.50.1820">
    <property type="entry name" value="alpha/beta hydrolase"/>
    <property type="match status" value="1"/>
</dbReference>
<dbReference type="PANTHER" id="PTHR31479">
    <property type="entry name" value="ALPHA/BETA-HYDROLASES SUPERFAMILY PROTEIN"/>
    <property type="match status" value="1"/>
</dbReference>
<evidence type="ECO:0000313" key="4">
    <source>
        <dbReference type="EMBL" id="KAK7839089.1"/>
    </source>
</evidence>
<name>A0AAW0KJ28_QUESU</name>
<keyword evidence="5" id="KW-1185">Reference proteome</keyword>